<dbReference type="Proteomes" id="UP001166585">
    <property type="component" value="Unassembled WGS sequence"/>
</dbReference>
<organism evidence="2 3">
    <name type="scientific">Ancylobacter radicis</name>
    <dbReference type="NCBI Taxonomy" id="2836179"/>
    <lineage>
        <taxon>Bacteria</taxon>
        <taxon>Pseudomonadati</taxon>
        <taxon>Pseudomonadota</taxon>
        <taxon>Alphaproteobacteria</taxon>
        <taxon>Hyphomicrobiales</taxon>
        <taxon>Xanthobacteraceae</taxon>
        <taxon>Ancylobacter</taxon>
    </lineage>
</organism>
<gene>
    <name evidence="2" type="ORF">KIP89_03745</name>
</gene>
<feature type="compositionally biased region" description="Basic and acidic residues" evidence="1">
    <location>
        <begin position="47"/>
        <end position="57"/>
    </location>
</feature>
<comment type="caution">
    <text evidence="2">The sequence shown here is derived from an EMBL/GenBank/DDBJ whole genome shotgun (WGS) entry which is preliminary data.</text>
</comment>
<reference evidence="2" key="1">
    <citation type="submission" date="2021-05" db="EMBL/GenBank/DDBJ databases">
        <authorList>
            <person name="Sun Q."/>
            <person name="Inoue M."/>
        </authorList>
    </citation>
    <scope>NUCLEOTIDE SEQUENCE</scope>
    <source>
        <strain evidence="2">VKM B-3255</strain>
    </source>
</reference>
<feature type="region of interest" description="Disordered" evidence="1">
    <location>
        <begin position="42"/>
        <end position="69"/>
    </location>
</feature>
<sequence length="92" mass="10233">MHASGDPVGRIARVLGVSRDRVSRLLDPTYAAKRAAQVKARRAIHGRPIDRARRPEISEGEGTIVKERGDGSRISLPRVRWLERPMPEGRSA</sequence>
<accession>A0ABS5R3H5</accession>
<protein>
    <recommendedName>
        <fullName evidence="4">Helix-turn-helix domain-containing protein</fullName>
    </recommendedName>
</protein>
<evidence type="ECO:0000313" key="3">
    <source>
        <dbReference type="Proteomes" id="UP001166585"/>
    </source>
</evidence>
<name>A0ABS5R3H5_9HYPH</name>
<evidence type="ECO:0000256" key="1">
    <source>
        <dbReference type="SAM" id="MobiDB-lite"/>
    </source>
</evidence>
<proteinExistence type="predicted"/>
<dbReference type="EMBL" id="JAHCQH010000014">
    <property type="protein sequence ID" value="MBS9476213.1"/>
    <property type="molecule type" value="Genomic_DNA"/>
</dbReference>
<evidence type="ECO:0008006" key="4">
    <source>
        <dbReference type="Google" id="ProtNLM"/>
    </source>
</evidence>
<evidence type="ECO:0000313" key="2">
    <source>
        <dbReference type="EMBL" id="MBS9476213.1"/>
    </source>
</evidence>
<keyword evidence="3" id="KW-1185">Reference proteome</keyword>